<gene>
    <name evidence="2" type="ORF">H8S45_08740</name>
</gene>
<sequence length="147" mass="15315">MNIGVAYENGRIAGNLGDCRTFLIVSAEDGNPTGKRLAAVEGGNTTDLIKMVSMEKVDALICGALGLALRNALEMIGVLLVPGCEGAAEEAVAKFLVGEKQGDPTLLEIGREEDPDDPMACMHDCAKCAGCGPIEILRQIPAEEAGE</sequence>
<keyword evidence="3" id="KW-1185">Reference proteome</keyword>
<dbReference type="Proteomes" id="UP000606499">
    <property type="component" value="Unassembled WGS sequence"/>
</dbReference>
<feature type="domain" description="Dinitrogenase iron-molybdenum cofactor biosynthesis" evidence="1">
    <location>
        <begin position="9"/>
        <end position="96"/>
    </location>
</feature>
<dbReference type="InterPro" id="IPR036105">
    <property type="entry name" value="DiNase_FeMo-co_biosyn_sf"/>
</dbReference>
<dbReference type="AlphaFoldDB" id="A0A923LUF4"/>
<dbReference type="SUPFAM" id="SSF53146">
    <property type="entry name" value="Nitrogenase accessory factor-like"/>
    <property type="match status" value="1"/>
</dbReference>
<accession>A0A923LUF4</accession>
<organism evidence="2 3">
    <name type="scientific">Agathobaculum faecis</name>
    <dbReference type="NCBI Taxonomy" id="2763013"/>
    <lineage>
        <taxon>Bacteria</taxon>
        <taxon>Bacillati</taxon>
        <taxon>Bacillota</taxon>
        <taxon>Clostridia</taxon>
        <taxon>Eubacteriales</taxon>
        <taxon>Butyricicoccaceae</taxon>
        <taxon>Agathobaculum</taxon>
    </lineage>
</organism>
<name>A0A923LUF4_9FIRM</name>
<evidence type="ECO:0000313" key="2">
    <source>
        <dbReference type="EMBL" id="MBC5725540.1"/>
    </source>
</evidence>
<comment type="caution">
    <text evidence="2">The sequence shown here is derived from an EMBL/GenBank/DDBJ whole genome shotgun (WGS) entry which is preliminary data.</text>
</comment>
<reference evidence="2" key="1">
    <citation type="submission" date="2020-08" db="EMBL/GenBank/DDBJ databases">
        <title>Genome public.</title>
        <authorList>
            <person name="Liu C."/>
            <person name="Sun Q."/>
        </authorList>
    </citation>
    <scope>NUCLEOTIDE SEQUENCE</scope>
    <source>
        <strain evidence="2">NSJ-28</strain>
    </source>
</reference>
<evidence type="ECO:0000313" key="3">
    <source>
        <dbReference type="Proteomes" id="UP000606499"/>
    </source>
</evidence>
<protein>
    <submittedName>
        <fullName evidence="2">NifB/NifX family molybdenum-iron cluster-binding protein</fullName>
    </submittedName>
</protein>
<dbReference type="Gene3D" id="3.30.420.130">
    <property type="entry name" value="Dinitrogenase iron-molybdenum cofactor biosynthesis domain"/>
    <property type="match status" value="1"/>
</dbReference>
<dbReference type="Pfam" id="PF02579">
    <property type="entry name" value="Nitro_FeMo-Co"/>
    <property type="match status" value="1"/>
</dbReference>
<dbReference type="EMBL" id="JACOPL010000007">
    <property type="protein sequence ID" value="MBC5725540.1"/>
    <property type="molecule type" value="Genomic_DNA"/>
</dbReference>
<dbReference type="RefSeq" id="WP_054327484.1">
    <property type="nucleotide sequence ID" value="NZ_JACOPL010000007.1"/>
</dbReference>
<proteinExistence type="predicted"/>
<dbReference type="InterPro" id="IPR003731">
    <property type="entry name" value="Di-Nase_FeMo-co_biosynth"/>
</dbReference>
<evidence type="ECO:0000259" key="1">
    <source>
        <dbReference type="Pfam" id="PF02579"/>
    </source>
</evidence>